<proteinExistence type="predicted"/>
<evidence type="ECO:0000256" key="8">
    <source>
        <dbReference type="ARBA" id="ARBA00023306"/>
    </source>
</evidence>
<keyword evidence="7" id="KW-0233">DNA recombination</keyword>
<evidence type="ECO:0000256" key="2">
    <source>
        <dbReference type="ARBA" id="ARBA00022490"/>
    </source>
</evidence>
<name>A0A1M7TDD1_FERGO</name>
<accession>A0A1M7TDD1</accession>
<dbReference type="Pfam" id="PF00589">
    <property type="entry name" value="Phage_integrase"/>
    <property type="match status" value="1"/>
</dbReference>
<protein>
    <submittedName>
        <fullName evidence="12">Tyrosine recombinase XerD subunit</fullName>
    </submittedName>
</protein>
<evidence type="ECO:0000259" key="10">
    <source>
        <dbReference type="PROSITE" id="PS51898"/>
    </source>
</evidence>
<dbReference type="SUPFAM" id="SSF56349">
    <property type="entry name" value="DNA breaking-rejoining enzymes"/>
    <property type="match status" value="1"/>
</dbReference>
<dbReference type="InterPro" id="IPR011010">
    <property type="entry name" value="DNA_brk_join_enz"/>
</dbReference>
<dbReference type="EMBL" id="FRDJ01000014">
    <property type="protein sequence ID" value="SHN68671.1"/>
    <property type="molecule type" value="Genomic_DNA"/>
</dbReference>
<feature type="domain" description="Core-binding (CB)" evidence="11">
    <location>
        <begin position="10"/>
        <end position="97"/>
    </location>
</feature>
<evidence type="ECO:0000256" key="4">
    <source>
        <dbReference type="ARBA" id="ARBA00022829"/>
    </source>
</evidence>
<evidence type="ECO:0000256" key="9">
    <source>
        <dbReference type="PROSITE-ProRule" id="PRU01248"/>
    </source>
</evidence>
<feature type="domain" description="Tyr recombinase" evidence="10">
    <location>
        <begin position="118"/>
        <end position="293"/>
    </location>
</feature>
<evidence type="ECO:0000256" key="5">
    <source>
        <dbReference type="ARBA" id="ARBA00022908"/>
    </source>
</evidence>
<keyword evidence="2" id="KW-0963">Cytoplasm</keyword>
<evidence type="ECO:0000313" key="12">
    <source>
        <dbReference type="EMBL" id="SHN68671.1"/>
    </source>
</evidence>
<keyword evidence="8" id="KW-0131">Cell cycle</keyword>
<dbReference type="InterPro" id="IPR002104">
    <property type="entry name" value="Integrase_catalytic"/>
</dbReference>
<dbReference type="GO" id="GO:0015074">
    <property type="term" value="P:DNA integration"/>
    <property type="evidence" value="ECO:0007669"/>
    <property type="project" value="UniProtKB-KW"/>
</dbReference>
<keyword evidence="4" id="KW-0159">Chromosome partition</keyword>
<evidence type="ECO:0000259" key="11">
    <source>
        <dbReference type="PROSITE" id="PS51900"/>
    </source>
</evidence>
<dbReference type="PROSITE" id="PS51898">
    <property type="entry name" value="TYR_RECOMBINASE"/>
    <property type="match status" value="1"/>
</dbReference>
<dbReference type="GO" id="GO:0003677">
    <property type="term" value="F:DNA binding"/>
    <property type="evidence" value="ECO:0007669"/>
    <property type="project" value="UniProtKB-UniRule"/>
</dbReference>
<evidence type="ECO:0000256" key="6">
    <source>
        <dbReference type="ARBA" id="ARBA00023125"/>
    </source>
</evidence>
<dbReference type="PANTHER" id="PTHR30349">
    <property type="entry name" value="PHAGE INTEGRASE-RELATED"/>
    <property type="match status" value="1"/>
</dbReference>
<evidence type="ECO:0000256" key="7">
    <source>
        <dbReference type="ARBA" id="ARBA00023172"/>
    </source>
</evidence>
<dbReference type="GO" id="GO:0007059">
    <property type="term" value="P:chromosome segregation"/>
    <property type="evidence" value="ECO:0007669"/>
    <property type="project" value="UniProtKB-KW"/>
</dbReference>
<evidence type="ECO:0000256" key="3">
    <source>
        <dbReference type="ARBA" id="ARBA00022618"/>
    </source>
</evidence>
<dbReference type="GO" id="GO:0051301">
    <property type="term" value="P:cell division"/>
    <property type="evidence" value="ECO:0007669"/>
    <property type="project" value="UniProtKB-KW"/>
</dbReference>
<dbReference type="InterPro" id="IPR013762">
    <property type="entry name" value="Integrase-like_cat_sf"/>
</dbReference>
<dbReference type="InterPro" id="IPR044068">
    <property type="entry name" value="CB"/>
</dbReference>
<organism evidence="12 13">
    <name type="scientific">Fervidobacterium gondwanense DSM 13020</name>
    <dbReference type="NCBI Taxonomy" id="1121883"/>
    <lineage>
        <taxon>Bacteria</taxon>
        <taxon>Thermotogati</taxon>
        <taxon>Thermotogota</taxon>
        <taxon>Thermotogae</taxon>
        <taxon>Thermotogales</taxon>
        <taxon>Fervidobacteriaceae</taxon>
        <taxon>Fervidobacterium</taxon>
    </lineage>
</organism>
<keyword evidence="5" id="KW-0229">DNA integration</keyword>
<dbReference type="Gene3D" id="1.10.443.10">
    <property type="entry name" value="Intergrase catalytic core"/>
    <property type="match status" value="1"/>
</dbReference>
<evidence type="ECO:0000256" key="1">
    <source>
        <dbReference type="ARBA" id="ARBA00004496"/>
    </source>
</evidence>
<reference evidence="13" key="1">
    <citation type="submission" date="2016-12" db="EMBL/GenBank/DDBJ databases">
        <authorList>
            <person name="Varghese N."/>
            <person name="Submissions S."/>
        </authorList>
    </citation>
    <scope>NUCLEOTIDE SEQUENCE [LARGE SCALE GENOMIC DNA]</scope>
    <source>
        <strain evidence="13">DSM 13020</strain>
    </source>
</reference>
<dbReference type="PANTHER" id="PTHR30349:SF77">
    <property type="entry name" value="TYROSINE RECOMBINASE XERC"/>
    <property type="match status" value="1"/>
</dbReference>
<dbReference type="GO" id="GO:0006310">
    <property type="term" value="P:DNA recombination"/>
    <property type="evidence" value="ECO:0007669"/>
    <property type="project" value="UniProtKB-KW"/>
</dbReference>
<dbReference type="GO" id="GO:0005737">
    <property type="term" value="C:cytoplasm"/>
    <property type="evidence" value="ECO:0007669"/>
    <property type="project" value="UniProtKB-SubCell"/>
</dbReference>
<comment type="subcellular location">
    <subcellularLocation>
        <location evidence="1">Cytoplasm</location>
    </subcellularLocation>
</comment>
<dbReference type="AlphaFoldDB" id="A0A1M7TDD1"/>
<dbReference type="STRING" id="1121883.SAMN02745226_01863"/>
<dbReference type="NCBIfam" id="NF040815">
    <property type="entry name" value="recomb_XerA_Arch"/>
    <property type="match status" value="1"/>
</dbReference>
<evidence type="ECO:0000313" key="13">
    <source>
        <dbReference type="Proteomes" id="UP000184207"/>
    </source>
</evidence>
<dbReference type="InterPro" id="IPR004107">
    <property type="entry name" value="Integrase_SAM-like_N"/>
</dbReference>
<sequence>MSLKIGGNGIDVELFLRTYEDYLKHVRRGSENTVKAYMKDIRRFLEYVGKPPRDIERADVEKFIKALSKGEITGSAVTETTVSRYISSLKGLFDYLELIGSIDENPMERVRHPRLRKKIPSFLTLEEVKNLLNAYDEEKKLKYKTILSMLYFCGLRVSELCNLRTEDVSFYPAYVKVVMGKGNKDRIVPISDNILPLLEKYVERYKPRIYFFENNGRQVHPSTVFRIVKRAAQKAGITKQIHPHTLRHTFATHLVMNNVNVKVVQELLGHTNLSTTSIYLHVADKEKFDAVKKLVI</sequence>
<keyword evidence="3" id="KW-0132">Cell division</keyword>
<dbReference type="RefSeq" id="WP_245789681.1">
    <property type="nucleotide sequence ID" value="NZ_FRDJ01000014.1"/>
</dbReference>
<dbReference type="Proteomes" id="UP000184207">
    <property type="component" value="Unassembled WGS sequence"/>
</dbReference>
<keyword evidence="6 9" id="KW-0238">DNA-binding</keyword>
<dbReference type="InterPro" id="IPR050090">
    <property type="entry name" value="Tyrosine_recombinase_XerCD"/>
</dbReference>
<dbReference type="PROSITE" id="PS51900">
    <property type="entry name" value="CB"/>
    <property type="match status" value="1"/>
</dbReference>
<keyword evidence="13" id="KW-1185">Reference proteome</keyword>
<dbReference type="Gene3D" id="1.10.150.130">
    <property type="match status" value="1"/>
</dbReference>
<dbReference type="InterPro" id="IPR010998">
    <property type="entry name" value="Integrase_recombinase_N"/>
</dbReference>
<gene>
    <name evidence="12" type="ORF">SAMN02745226_01863</name>
</gene>
<dbReference type="Pfam" id="PF02899">
    <property type="entry name" value="Phage_int_SAM_1"/>
    <property type="match status" value="1"/>
</dbReference>